<keyword evidence="2 7" id="KW-0285">Flavoprotein</keyword>
<dbReference type="GO" id="GO:0106141">
    <property type="term" value="F:flavin prenyltransferase activity"/>
    <property type="evidence" value="ECO:0007669"/>
    <property type="project" value="UniProtKB-EC"/>
</dbReference>
<dbReference type="STRING" id="160660.BJI67_12060"/>
<dbReference type="HAMAP" id="MF_01984">
    <property type="entry name" value="ubiX_pad"/>
    <property type="match status" value="1"/>
</dbReference>
<evidence type="ECO:0000313" key="10">
    <source>
        <dbReference type="Proteomes" id="UP000029273"/>
    </source>
</evidence>
<evidence type="ECO:0000256" key="6">
    <source>
        <dbReference type="ARBA" id="ARBA00060793"/>
    </source>
</evidence>
<evidence type="ECO:0000313" key="9">
    <source>
        <dbReference type="EMBL" id="OBS08636.1"/>
    </source>
</evidence>
<feature type="binding site" evidence="7">
    <location>
        <position position="170"/>
    </location>
    <ligand>
        <name>dimethylallyl phosphate</name>
        <dbReference type="ChEBI" id="CHEBI:88052"/>
    </ligand>
</feature>
<dbReference type="Gene3D" id="3.40.50.1950">
    <property type="entry name" value="Flavin prenyltransferase-like"/>
    <property type="match status" value="1"/>
</dbReference>
<feature type="binding site" evidence="7">
    <location>
        <begin position="14"/>
        <end position="16"/>
    </location>
    <ligand>
        <name>FMN</name>
        <dbReference type="ChEBI" id="CHEBI:58210"/>
    </ligand>
</feature>
<dbReference type="NCBIfam" id="TIGR00421">
    <property type="entry name" value="ubiX_pad"/>
    <property type="match status" value="1"/>
</dbReference>
<evidence type="ECO:0000256" key="3">
    <source>
        <dbReference type="ARBA" id="ARBA00022643"/>
    </source>
</evidence>
<organism evidence="9 10">
    <name type="scientific">Acidihalobacter prosperus</name>
    <dbReference type="NCBI Taxonomy" id="160660"/>
    <lineage>
        <taxon>Bacteria</taxon>
        <taxon>Pseudomonadati</taxon>
        <taxon>Pseudomonadota</taxon>
        <taxon>Gammaproteobacteria</taxon>
        <taxon>Chromatiales</taxon>
        <taxon>Ectothiorhodospiraceae</taxon>
        <taxon>Acidihalobacter</taxon>
    </lineage>
</organism>
<feature type="binding site" evidence="7">
    <location>
        <position position="186"/>
    </location>
    <ligand>
        <name>dimethylallyl phosphate</name>
        <dbReference type="ChEBI" id="CHEBI:88052"/>
    </ligand>
</feature>
<dbReference type="Pfam" id="PF02441">
    <property type="entry name" value="Flavoprotein"/>
    <property type="match status" value="1"/>
</dbReference>
<dbReference type="OrthoDB" id="9781577at2"/>
<evidence type="ECO:0000256" key="7">
    <source>
        <dbReference type="HAMAP-Rule" id="MF_01984"/>
    </source>
</evidence>
<feature type="domain" description="Flavoprotein" evidence="8">
    <location>
        <begin position="7"/>
        <end position="191"/>
    </location>
</feature>
<keyword evidence="3 7" id="KW-0288">FMN</keyword>
<dbReference type="RefSeq" id="WP_038092879.1">
    <property type="nucleotide sequence ID" value="NZ_JQSG02000006.1"/>
</dbReference>
<evidence type="ECO:0000256" key="1">
    <source>
        <dbReference type="ARBA" id="ARBA00022602"/>
    </source>
</evidence>
<dbReference type="InterPro" id="IPR003382">
    <property type="entry name" value="Flavoprotein"/>
</dbReference>
<reference evidence="9 10" key="1">
    <citation type="journal article" date="2014" name="Genome Announc.">
        <title>Draft Genome Sequence of the Iron-Oxidizing, Acidophilic, and Halotolerant 'Thiobacillus prosperus' Type Strain DSM 5130.</title>
        <authorList>
            <person name="Ossandon F.J."/>
            <person name="Cardenas J.P."/>
            <person name="Corbett M."/>
            <person name="Quatrini R."/>
            <person name="Holmes D.S."/>
            <person name="Watkin E."/>
        </authorList>
    </citation>
    <scope>NUCLEOTIDE SEQUENCE [LARGE SCALE GENOMIC DNA]</scope>
    <source>
        <strain evidence="9 10">DSM 5130</strain>
    </source>
</reference>
<dbReference type="AlphaFoldDB" id="A0A1A6C243"/>
<evidence type="ECO:0000256" key="4">
    <source>
        <dbReference type="ARBA" id="ARBA00022679"/>
    </source>
</evidence>
<dbReference type="InterPro" id="IPR004507">
    <property type="entry name" value="UbiX-like"/>
</dbReference>
<feature type="binding site" evidence="7">
    <location>
        <position position="140"/>
    </location>
    <ligand>
        <name>FMN</name>
        <dbReference type="ChEBI" id="CHEBI:58210"/>
    </ligand>
</feature>
<dbReference type="EMBL" id="JQSG02000006">
    <property type="protein sequence ID" value="OBS08636.1"/>
    <property type="molecule type" value="Genomic_DNA"/>
</dbReference>
<dbReference type="Proteomes" id="UP000029273">
    <property type="component" value="Unassembled WGS sequence"/>
</dbReference>
<evidence type="ECO:0000259" key="8">
    <source>
        <dbReference type="Pfam" id="PF02441"/>
    </source>
</evidence>
<feature type="binding site" evidence="7">
    <location>
        <begin position="105"/>
        <end position="108"/>
    </location>
    <ligand>
        <name>FMN</name>
        <dbReference type="ChEBI" id="CHEBI:58210"/>
    </ligand>
</feature>
<dbReference type="SUPFAM" id="SSF52507">
    <property type="entry name" value="Homo-oligomeric flavin-containing Cys decarboxylases, HFCD"/>
    <property type="match status" value="1"/>
</dbReference>
<keyword evidence="4 7" id="KW-0808">Transferase</keyword>
<feature type="binding site" evidence="7">
    <location>
        <position position="40"/>
    </location>
    <ligand>
        <name>FMN</name>
        <dbReference type="ChEBI" id="CHEBI:58210"/>
    </ligand>
</feature>
<evidence type="ECO:0000256" key="2">
    <source>
        <dbReference type="ARBA" id="ARBA00022630"/>
    </source>
</evidence>
<comment type="similarity">
    <text evidence="6 7">Belongs to the UbiX/PAD1 family.</text>
</comment>
<proteinExistence type="inferred from homology"/>
<comment type="caution">
    <text evidence="7">Lacks conserved residue(s) required for the propagation of feature annotation.</text>
</comment>
<evidence type="ECO:0000256" key="5">
    <source>
        <dbReference type="ARBA" id="ARBA00050612"/>
    </source>
</evidence>
<comment type="function">
    <text evidence="7">Flavin prenyltransferase that catalyzes the synthesis of the prenylated FMN cofactor (prenyl-FMN) for 4-hydroxy-3-polyprenylbenzoic acid decarboxylase UbiD. The prenyltransferase is metal-independent and links a dimethylallyl moiety from dimethylallyl monophosphate (DMAP) to the flavin N5 and C6 atoms of FMN.</text>
</comment>
<name>A0A1A6C243_9GAMM</name>
<keyword evidence="1 7" id="KW-0637">Prenyltransferase</keyword>
<comment type="caution">
    <text evidence="9">The sequence shown here is derived from an EMBL/GenBank/DDBJ whole genome shotgun (WGS) entry which is preliminary data.</text>
</comment>
<keyword evidence="10" id="KW-1185">Reference proteome</keyword>
<dbReference type="InterPro" id="IPR036551">
    <property type="entry name" value="Flavin_trans-like"/>
</dbReference>
<comment type="catalytic activity">
    <reaction evidence="5 7">
        <text>dimethylallyl phosphate + FMNH2 = prenylated FMNH2 + phosphate</text>
        <dbReference type="Rhea" id="RHEA:37743"/>
        <dbReference type="ChEBI" id="CHEBI:43474"/>
        <dbReference type="ChEBI" id="CHEBI:57618"/>
        <dbReference type="ChEBI" id="CHEBI:87467"/>
        <dbReference type="ChEBI" id="CHEBI:88052"/>
        <dbReference type="EC" id="2.5.1.129"/>
    </reaction>
</comment>
<dbReference type="FunFam" id="3.40.50.1950:FF:000001">
    <property type="entry name" value="Flavin prenyltransferase UbiX"/>
    <property type="match status" value="1"/>
</dbReference>
<accession>A0A1A6C243</accession>
<gene>
    <name evidence="7" type="primary">ubiX</name>
    <name evidence="9" type="ORF">Thpro_022886</name>
</gene>
<protein>
    <recommendedName>
        <fullName evidence="7">Flavin prenyltransferase UbiX</fullName>
        <ecNumber evidence="7">2.5.1.129</ecNumber>
    </recommendedName>
</protein>
<sequence length="209" mass="22594">MSAPRRRIALAMTGASGVQYGLRLLECLIEADVHVYLMLSQPARVVIGMETDLSLPGRPAELARTLSALYGAAPGQLEVFGEQQWTAPVASGSGAPEAMAICPCTTGTLSAVAVGASRSLIERAADVMLKERRKLIVVLRETPLSEIHLENMLRLTRMGAVMMPANPGFYHRPQRLEDLVDFMVARVLDHLAVPQTLLPPWGDEPGQGD</sequence>
<dbReference type="EC" id="2.5.1.129" evidence="7"/>